<dbReference type="Pfam" id="PF17172">
    <property type="entry name" value="GST_N_4"/>
    <property type="match status" value="1"/>
</dbReference>
<keyword evidence="2" id="KW-0812">Transmembrane</keyword>
<dbReference type="OrthoDB" id="5809458at2759"/>
<proteinExistence type="inferred from homology"/>
<dbReference type="SFLD" id="SFLDG01180">
    <property type="entry name" value="SUF1"/>
    <property type="match status" value="1"/>
</dbReference>
<evidence type="ECO:0000313" key="5">
    <source>
        <dbReference type="Proteomes" id="UP000694844"/>
    </source>
</evidence>
<dbReference type="InterPro" id="IPR036282">
    <property type="entry name" value="Glutathione-S-Trfase_C_sf"/>
</dbReference>
<evidence type="ECO:0000256" key="2">
    <source>
        <dbReference type="SAM" id="Phobius"/>
    </source>
</evidence>
<dbReference type="PANTHER" id="PTHR12289">
    <property type="entry name" value="METAXIN RELATED"/>
    <property type="match status" value="1"/>
</dbReference>
<protein>
    <submittedName>
        <fullName evidence="6">Failed axon connections homolog</fullName>
    </submittedName>
</protein>
<dbReference type="PANTHER" id="PTHR12289:SF41">
    <property type="entry name" value="FAILED AXON CONNECTIONS-RELATED"/>
    <property type="match status" value="1"/>
</dbReference>
<dbReference type="AlphaFoldDB" id="A0A8B8DEE5"/>
<accession>A0A8B8DEE5</accession>
<evidence type="ECO:0000313" key="6">
    <source>
        <dbReference type="RefSeq" id="XP_022326065.1"/>
    </source>
</evidence>
<dbReference type="InterPro" id="IPR050931">
    <property type="entry name" value="Mito_Protein_Transport_Metaxin"/>
</dbReference>
<evidence type="ECO:0000259" key="3">
    <source>
        <dbReference type="Pfam" id="PF17171"/>
    </source>
</evidence>
<dbReference type="GO" id="GO:0005737">
    <property type="term" value="C:cytoplasm"/>
    <property type="evidence" value="ECO:0007669"/>
    <property type="project" value="TreeGrafter"/>
</dbReference>
<dbReference type="Pfam" id="PF17171">
    <property type="entry name" value="GST_C_6"/>
    <property type="match status" value="1"/>
</dbReference>
<dbReference type="GeneID" id="111126005"/>
<dbReference type="CDD" id="cd03193">
    <property type="entry name" value="GST_C_Metaxin"/>
    <property type="match status" value="1"/>
</dbReference>
<dbReference type="Gene3D" id="1.20.1050.10">
    <property type="match status" value="1"/>
</dbReference>
<evidence type="ECO:0000256" key="1">
    <source>
        <dbReference type="ARBA" id="ARBA00006475"/>
    </source>
</evidence>
<gene>
    <name evidence="6" type="primary">LOC111126005</name>
</gene>
<dbReference type="SFLD" id="SFLDS00019">
    <property type="entry name" value="Glutathione_Transferase_(cytos"/>
    <property type="match status" value="1"/>
</dbReference>
<dbReference type="KEGG" id="cvn:111126005"/>
<keyword evidence="2" id="KW-0472">Membrane</keyword>
<feature type="domain" description="Thioredoxin-like fold" evidence="4">
    <location>
        <begin position="61"/>
        <end position="156"/>
    </location>
</feature>
<organism evidence="5 6">
    <name type="scientific">Crassostrea virginica</name>
    <name type="common">Eastern oyster</name>
    <dbReference type="NCBI Taxonomy" id="6565"/>
    <lineage>
        <taxon>Eukaryota</taxon>
        <taxon>Metazoa</taxon>
        <taxon>Spiralia</taxon>
        <taxon>Lophotrochozoa</taxon>
        <taxon>Mollusca</taxon>
        <taxon>Bivalvia</taxon>
        <taxon>Autobranchia</taxon>
        <taxon>Pteriomorphia</taxon>
        <taxon>Ostreida</taxon>
        <taxon>Ostreoidea</taxon>
        <taxon>Ostreidae</taxon>
        <taxon>Crassostrea</taxon>
    </lineage>
</organism>
<comment type="similarity">
    <text evidence="1">Belongs to the FAX family.</text>
</comment>
<dbReference type="InterPro" id="IPR012336">
    <property type="entry name" value="Thioredoxin-like_fold"/>
</dbReference>
<sequence>MESMKNFVKIYCKEICVSAAFGVVLVTIIKRRMKRIKKVYPANTVVHHQVGRGPHAPSLTPFAMKLETYLRMAKVPYLNEHDSITHRSSKGKLTWIEYNGEEVADSEFCMQYVNRKFNVDLDKDFSEEDQAAARAIQRMVDEHLYWTLLLHRWNYDIQHGIDVRKLMNLNYIPWPLFRFESYMLTSTAYSQGVGRHSEEEVQQVMEEDLQALSKFLGKKKFLLGDRTCSADCAVFGMLAQFHWHSDGSEAVKVYKKFPNLGDYCERMKEEFWPDWDDCITHGWTREATK</sequence>
<evidence type="ECO:0000259" key="4">
    <source>
        <dbReference type="Pfam" id="PF17172"/>
    </source>
</evidence>
<feature type="domain" description="Metaxin glutathione S-transferase" evidence="3">
    <location>
        <begin position="206"/>
        <end position="267"/>
    </location>
</feature>
<dbReference type="InterPro" id="IPR040079">
    <property type="entry name" value="Glutathione_S-Trfase"/>
</dbReference>
<keyword evidence="2" id="KW-1133">Transmembrane helix</keyword>
<dbReference type="SUPFAM" id="SSF47616">
    <property type="entry name" value="GST C-terminal domain-like"/>
    <property type="match status" value="1"/>
</dbReference>
<reference evidence="6" key="1">
    <citation type="submission" date="2025-08" db="UniProtKB">
        <authorList>
            <consortium name="RefSeq"/>
        </authorList>
    </citation>
    <scope>IDENTIFICATION</scope>
    <source>
        <tissue evidence="6">Whole sample</tissue>
    </source>
</reference>
<keyword evidence="5" id="KW-1185">Reference proteome</keyword>
<name>A0A8B8DEE5_CRAVI</name>
<feature type="transmembrane region" description="Helical" evidence="2">
    <location>
        <begin position="6"/>
        <end position="29"/>
    </location>
</feature>
<dbReference type="RefSeq" id="XP_022326065.1">
    <property type="nucleotide sequence ID" value="XM_022470357.1"/>
</dbReference>
<dbReference type="InterPro" id="IPR026928">
    <property type="entry name" value="FAX/IsoI-like"/>
</dbReference>
<dbReference type="InterPro" id="IPR033468">
    <property type="entry name" value="Metaxin_GST"/>
</dbReference>
<dbReference type="Proteomes" id="UP000694844">
    <property type="component" value="Chromosome 3"/>
</dbReference>
<dbReference type="SFLD" id="SFLDG01200">
    <property type="entry name" value="SUF1.1"/>
    <property type="match status" value="1"/>
</dbReference>